<dbReference type="PANTHER" id="PTHR23159:SF31">
    <property type="entry name" value="CENTROSOME-ASSOCIATED PROTEIN CEP250 ISOFORM X1"/>
    <property type="match status" value="1"/>
</dbReference>
<accession>A0A9J7EB42</accession>
<feature type="compositionally biased region" description="Basic and acidic residues" evidence="2">
    <location>
        <begin position="2841"/>
        <end position="2851"/>
    </location>
</feature>
<dbReference type="PANTHER" id="PTHR23159">
    <property type="entry name" value="CENTROSOMAL PROTEIN 2"/>
    <property type="match status" value="1"/>
</dbReference>
<name>A0A9J7EB42_SPOLT</name>
<dbReference type="RefSeq" id="XP_022825456.1">
    <property type="nucleotide sequence ID" value="XM_022969688.1"/>
</dbReference>
<reference evidence="4" key="1">
    <citation type="submission" date="2025-08" db="UniProtKB">
        <authorList>
            <consortium name="RefSeq"/>
        </authorList>
    </citation>
    <scope>IDENTIFICATION</scope>
    <source>
        <strain evidence="4">Ishihara</strain>
        <tissue evidence="4">Whole body</tissue>
    </source>
</reference>
<keyword evidence="3" id="KW-1185">Reference proteome</keyword>
<feature type="region of interest" description="Disordered" evidence="2">
    <location>
        <begin position="2739"/>
        <end position="2764"/>
    </location>
</feature>
<feature type="coiled-coil region" evidence="1">
    <location>
        <begin position="185"/>
        <end position="326"/>
    </location>
</feature>
<evidence type="ECO:0000313" key="3">
    <source>
        <dbReference type="Proteomes" id="UP000301870"/>
    </source>
</evidence>
<sequence length="2893" mass="333377">MLQKWKLIINNWINCYFNENNQDERTVNIESLLNIISHLHENLNLDESKSSILEAHTVEGFLLEKYPEFKFENGTVESTNEDDAYLVASLLLFFVCVNSKDVDIKSAMCSKLSGDDQEIILKFTKSLLECSPITLRDLQAAITEACGPEMVSGQVKVAETPPALRSLHGEVRRLQAALDAERFDRNYLQEELARTNSRLEKLMKDKEQYKLDIVNLKAKISMCCGDDQVQRGTEAEAESSGKLQRQLQDMEERLVRTQESLDDVTYERDTYKAKVEELKQDRDKWLSLSQQESERAIQLGEELEVERRHMQALKELVNELRQHNRRNGLDTSLLECDDPDASIQSLQHNLSVCSEACANVVEVQLGEERAKVDALKQQLQRLQEDMHEFNQKADQEKENFEKLISERDNEIVNLKCRFNETVEKKDNEITEYYNEVVKLNNDNNELERQIKHNNEHSRQVIEQKMQEIQTLQEQKLSLLQSLSDETTKLENVIAGLRSELETEKQARAKMRDSYDNQMMKLNEKILNRNNELVELQNNVFEKSEMIETLQMNLRNEKELSNKYNMNVRHLSEQKREVENKLHNKNEEMNAMQHSLEQNITTILKEIDHFKVLVANLQEHCSVLEESKSQLEGEIRRFEELLKDTENIKNAFSEASEKLKCELDEKNAIINSLQTHLQDEIRHKIGYQEELQRLQSAKMYMAEDLNKLNVEYSKLKIELTGKDRTVESLEMSLQETRDAVNKLKADNEKLNLDLTKMSDEIANKNKDIETLNSTLETTKKSLEDELSEKNQTIDFNNHKIANLTSKKQALQNKIELMNAEKTKLDNELATKSKQISQLQADCEKLTKTVDENKKAIRSLDQNMTKEKQRYAALEKTYDSETTKLMGKLNENEKTIKELTTGSRKTVKNKEHQIQILTSELENLKKAMEANKESINLVDKEKEALLQKLEEEMSYKTKIEKEYQNQCAQIENITSQLNEELTSKNNEIDALKYELDNIKKTNEAKCKEIRVLEERLSKEDQLIRDLAHQKTIEAKDFQKKISDLQTLNNELKQEVKKANECKEQAIAALQKENEQLQFAIEEDNSSHEVILKEKDCIIDRLERQLKVHTDQLESIRKDYENITLTWEIYKVETKENIQAKEEQIKTLSHEASQLQENISEIKSERDELVKKLEELAEEMKVSNINHNEQVNQLVKELNNEETKQAAIVEEKQVLHNQLIEEKAARDKLETENEQKNEEIEVLIADKNELLNEKVVLTQRLVEERAVKSIYEEERNSLVSEKTALERKLLNQVATTENLMESKECLTQQLVEEKSAKELAEKEIENLLLEKELIEQKIMEVESNKEEMSREIDDLIEKHSLLDQQCMKEREANEILSGEKLELLQTLTEELASKDEIIKENEFLVSQVECLKRDLLEQKTIQEVLIGEKEVLLVEKEGLVKSWGVEKSEHDEIETEKDQLITKLCELNESYISKAGIAQTELEKVTQNVNTLQINLKQQEELNNQITASLTAGLDKVIQGLKREGIANEFVEKITQSEDKVNQASDKCETLINIANMLTSELVMRQNLVKALEHGNSSLAELREVLKLKENQLFDLQTEIKRLQQIVNENKIELSKRTETYNATIENKTRDIQTLTKENQALTNDLNDVKLQLEVKVHSLKEKLIDNENLTDKLKMTYECQIDNLNVMITKLSNYLKDKTSEYDAIRREKERLMQTVEENSQAIKALEEEIKLEVQNKQKLIKDFDAERQILKNMVTVTESIMEDQKVALNNIIAEHVRTNEALQEEKEAVTKALEKEKENSKVKLQEKDYALEMLLKETAEVKIEKDSIEKQLKEVIENEIKNLQVKVEEKESAFELLVKEVGVLISADGASLNKESFVAEVRKMKDNLQSKIIENKKIKEQTKELEDLVRKCKDDIVMLEKRNEGLKGEGNMTEQKLRGEIVELQNSVQAQTATNKDLELTLKEKDASIKECNDKLNLLHEQIHILIQDKNILEEEKKSISDNNKELENSMKILCQQYGEENSKLNDEIQNLLKTVENNKTVISYLEALVKELQQKNKQLSEDIQNDKQNLISKCDILQQYHDKAEEQLEERQKEINMLQKEINTLKAKVQQCEDESKAKDAILSKISKEKDAVITSVTKELDELKVAKEMLDHEIQEKTKTVNELKQNLDEINTQREALHILKKENEELIKAVGMRETFAAVQTQEKTSSHKHSGHAERELRDFQHQVDNTSSDITHSSVESLKTITDLEKIINDKNRTITTLQSDVTYLKTLMAESETKLLDVTKELELSKENCHQLSSQLKKIVHQKNEEIADLRKQVNKMSVTENRATQIIKVSAKYQAIILKRIAEIKTNTVLKELTNFGNSNNYDSEVKRSLSAGTITMEDLENFLETTDRHLRKCSEKQLALQKERDRLTEVNKINESEILNMKKFLTELSVSFQTLSSIKELYATKLSRVISVQRTVRREILALEGRVAPATLARLERGHGAAAQDLAEAALALQRWLERCMARTVSAEKLKQAFLSDSERTSLASASFQNAGLEVQLDELEKLFQQLLEDVARAPRAEPPPGAEPGTVMEVRAEYEDKLNRMKSKMKQLYTEQIAVYKEKQRVEVSALEAELSRARARLAATSRAYEQHVRALTAELWAVGEKFLAQRDHAAAARRAARSASLMSLQHVHSSGLVPFQEEVDRPFDSHSLRSLPVNHGAKRDDRDRTLHMSDEEGEVFDNRWLKELAATPRRASYAPGPRDPAAPGPQDPAPPGQRLSELRWRNSLCPPHLKSSYPAETQFAQAVDEEDIKCLGAAGAAGGKLQRKEVGITAYKKPGPPTPSKQAGRLSATDSELRESLRVEAEPQPSRKTSTPSRIRSLFRSSKNDTAEGTPRSRRLSNIFRKK</sequence>
<feature type="compositionally biased region" description="Pro residues" evidence="2">
    <location>
        <begin position="2747"/>
        <end position="2761"/>
    </location>
</feature>
<dbReference type="GeneID" id="111355416"/>
<evidence type="ECO:0000313" key="4">
    <source>
        <dbReference type="RefSeq" id="XP_022825456.1"/>
    </source>
</evidence>
<feature type="coiled-coil region" evidence="1">
    <location>
        <begin position="2531"/>
        <end position="2633"/>
    </location>
</feature>
<feature type="region of interest" description="Disordered" evidence="2">
    <location>
        <begin position="2819"/>
        <end position="2893"/>
    </location>
</feature>
<keyword evidence="1" id="KW-0175">Coiled coil</keyword>
<dbReference type="KEGG" id="sliu:111355416"/>
<evidence type="ECO:0000256" key="1">
    <source>
        <dbReference type="SAM" id="Coils"/>
    </source>
</evidence>
<feature type="coiled-coil region" evidence="1">
    <location>
        <begin position="1479"/>
        <end position="1544"/>
    </location>
</feature>
<feature type="compositionally biased region" description="Basic residues" evidence="2">
    <location>
        <begin position="2882"/>
        <end position="2893"/>
    </location>
</feature>
<evidence type="ECO:0000256" key="2">
    <source>
        <dbReference type="SAM" id="MobiDB-lite"/>
    </source>
</evidence>
<organism evidence="3 4">
    <name type="scientific">Spodoptera litura</name>
    <name type="common">Asian cotton leafworm</name>
    <dbReference type="NCBI Taxonomy" id="69820"/>
    <lineage>
        <taxon>Eukaryota</taxon>
        <taxon>Metazoa</taxon>
        <taxon>Ecdysozoa</taxon>
        <taxon>Arthropoda</taxon>
        <taxon>Hexapoda</taxon>
        <taxon>Insecta</taxon>
        <taxon>Pterygota</taxon>
        <taxon>Neoptera</taxon>
        <taxon>Endopterygota</taxon>
        <taxon>Lepidoptera</taxon>
        <taxon>Glossata</taxon>
        <taxon>Ditrysia</taxon>
        <taxon>Noctuoidea</taxon>
        <taxon>Noctuidae</taxon>
        <taxon>Amphipyrinae</taxon>
        <taxon>Spodoptera</taxon>
    </lineage>
</organism>
<feature type="coiled-coil region" evidence="1">
    <location>
        <begin position="725"/>
        <end position="875"/>
    </location>
</feature>
<protein>
    <submittedName>
        <fullName evidence="4">Golgin subfamily B member 1-like</fullName>
    </submittedName>
</protein>
<feature type="region of interest" description="Disordered" evidence="2">
    <location>
        <begin position="2696"/>
        <end position="2720"/>
    </location>
</feature>
<feature type="coiled-coil region" evidence="1">
    <location>
        <begin position="905"/>
        <end position="1362"/>
    </location>
</feature>
<feature type="coiled-coil region" evidence="1">
    <location>
        <begin position="1693"/>
        <end position="2192"/>
    </location>
</feature>
<gene>
    <name evidence="4" type="primary">LOC111355416</name>
</gene>
<feature type="coiled-coil region" evidence="1">
    <location>
        <begin position="2274"/>
        <end position="2326"/>
    </location>
</feature>
<dbReference type="Gene3D" id="1.10.287.1490">
    <property type="match status" value="1"/>
</dbReference>
<proteinExistence type="predicted"/>
<dbReference type="Proteomes" id="UP000301870">
    <property type="component" value="Chromosome 1"/>
</dbReference>
<feature type="coiled-coil region" evidence="1">
    <location>
        <begin position="1576"/>
        <end position="1649"/>
    </location>
</feature>
<feature type="coiled-coil region" evidence="1">
    <location>
        <begin position="358"/>
        <end position="647"/>
    </location>
</feature>
<dbReference type="OrthoDB" id="2436455at2759"/>
<feature type="compositionally biased region" description="Basic and acidic residues" evidence="2">
    <location>
        <begin position="2707"/>
        <end position="2720"/>
    </location>
</feature>